<protein>
    <recommendedName>
        <fullName evidence="3">Transcription factor Iwr1 domain-containing protein</fullName>
    </recommendedName>
</protein>
<dbReference type="Proteomes" id="UP000594263">
    <property type="component" value="Unplaced"/>
</dbReference>
<feature type="region of interest" description="Disordered" evidence="2">
    <location>
        <begin position="272"/>
        <end position="368"/>
    </location>
</feature>
<dbReference type="Gramene" id="Kaladp0036s0298.1.v1.1">
    <property type="protein sequence ID" value="Kaladp0036s0298.1.v1.1"/>
    <property type="gene ID" value="Kaladp0036s0298.v1.1"/>
</dbReference>
<evidence type="ECO:0000256" key="2">
    <source>
        <dbReference type="SAM" id="MobiDB-lite"/>
    </source>
</evidence>
<organism evidence="4 5">
    <name type="scientific">Kalanchoe fedtschenkoi</name>
    <name type="common">Lavender scallops</name>
    <name type="synonym">South American air plant</name>
    <dbReference type="NCBI Taxonomy" id="63787"/>
    <lineage>
        <taxon>Eukaryota</taxon>
        <taxon>Viridiplantae</taxon>
        <taxon>Streptophyta</taxon>
        <taxon>Embryophyta</taxon>
        <taxon>Tracheophyta</taxon>
        <taxon>Spermatophyta</taxon>
        <taxon>Magnoliopsida</taxon>
        <taxon>eudicotyledons</taxon>
        <taxon>Gunneridae</taxon>
        <taxon>Pentapetalae</taxon>
        <taxon>Saxifragales</taxon>
        <taxon>Crassulaceae</taxon>
        <taxon>Kalanchoe</taxon>
    </lineage>
</organism>
<feature type="compositionally biased region" description="Acidic residues" evidence="2">
    <location>
        <begin position="354"/>
        <end position="368"/>
    </location>
</feature>
<feature type="compositionally biased region" description="Basic and acidic residues" evidence="2">
    <location>
        <begin position="318"/>
        <end position="339"/>
    </location>
</feature>
<name>A0A7N0TG42_KALFE</name>
<evidence type="ECO:0000256" key="1">
    <source>
        <dbReference type="ARBA" id="ARBA00010218"/>
    </source>
</evidence>
<dbReference type="PANTHER" id="PTHR31934">
    <property type="entry name" value="ALPHA/BETA-HYDROLASES SUPERFAMILY PROTEIN"/>
    <property type="match status" value="1"/>
</dbReference>
<feature type="compositionally biased region" description="Acidic residues" evidence="2">
    <location>
        <begin position="304"/>
        <end position="317"/>
    </location>
</feature>
<feature type="domain" description="Transcription factor Iwr1" evidence="3">
    <location>
        <begin position="246"/>
        <end position="308"/>
    </location>
</feature>
<evidence type="ECO:0000313" key="4">
    <source>
        <dbReference type="EnsemblPlants" id="Kaladp0036s0298.1.v1.1"/>
    </source>
</evidence>
<keyword evidence="5" id="KW-1185">Reference proteome</keyword>
<dbReference type="AlphaFoldDB" id="A0A7N0TG42"/>
<dbReference type="GO" id="GO:0009791">
    <property type="term" value="P:post-embryonic development"/>
    <property type="evidence" value="ECO:0007669"/>
    <property type="project" value="EnsemblPlants"/>
</dbReference>
<dbReference type="PANTHER" id="PTHR31934:SF2">
    <property type="entry name" value="RNA-DIRECTED DNA METHYLATION 4"/>
    <property type="match status" value="1"/>
</dbReference>
<sequence length="368" mass="41890">MAELGQSSSEQKPVIVRVKRKAAHAKLDAFWLEISERPVKRPLVDFEKLSVSKPPADGVEISEKLPVLDFGKLSFSDASLNGQPKKKTVFVQHVETVTSSEAADDILKSLLQSYSNSPSQQRTKIRRDRNILEGETKQDRLLAKAKHEQELVAKNARFEQIWRSRKGKKELMQEEPLREACHLYDIERVDVQEISKDVHESSDASLEEYMILQNYLPLMDRFLPSAAEELRSGMQSYASSIGSKVEYVYDLYTVNADVAMDDNETMHPFPLVQVDEDDTFYDGPDETEYDSEDSNAEDNPLNDYPDEEPSENEELESESEKSDENDSDKSSTESLKPEDLLYFGNGRQMHIEEGDIIADYDDSIEGDD</sequence>
<dbReference type="OMA" id="NPFPLVQ"/>
<dbReference type="Pfam" id="PF08574">
    <property type="entry name" value="Iwr1"/>
    <property type="match status" value="1"/>
</dbReference>
<accession>A0A7N0TG42</accession>
<dbReference type="EnsemblPlants" id="Kaladp0036s0298.1.v1.1">
    <property type="protein sequence ID" value="Kaladp0036s0298.1.v1.1"/>
    <property type="gene ID" value="Kaladp0036s0298.v1.1"/>
</dbReference>
<feature type="compositionally biased region" description="Acidic residues" evidence="2">
    <location>
        <begin position="274"/>
        <end position="296"/>
    </location>
</feature>
<reference evidence="4" key="1">
    <citation type="submission" date="2021-01" db="UniProtKB">
        <authorList>
            <consortium name="EnsemblPlants"/>
        </authorList>
    </citation>
    <scope>IDENTIFICATION</scope>
</reference>
<dbReference type="InterPro" id="IPR013883">
    <property type="entry name" value="TF_Iwr1_dom"/>
</dbReference>
<evidence type="ECO:0000259" key="3">
    <source>
        <dbReference type="Pfam" id="PF08574"/>
    </source>
</evidence>
<comment type="similarity">
    <text evidence="1">Belongs to the IWR1/SLC7A6OS family.</text>
</comment>
<proteinExistence type="inferred from homology"/>
<evidence type="ECO:0000313" key="5">
    <source>
        <dbReference type="Proteomes" id="UP000594263"/>
    </source>
</evidence>
<dbReference type="GO" id="GO:0003700">
    <property type="term" value="F:DNA-binding transcription factor activity"/>
    <property type="evidence" value="ECO:0007669"/>
    <property type="project" value="EnsemblPlants"/>
</dbReference>
<dbReference type="GO" id="GO:0080188">
    <property type="term" value="P:gene silencing by siRNA-directed DNA methylation"/>
    <property type="evidence" value="ECO:0007669"/>
    <property type="project" value="EnsemblPlants"/>
</dbReference>